<organism evidence="2 3">
    <name type="scientific">Clostridium boliviensis</name>
    <dbReference type="NCBI Taxonomy" id="318465"/>
    <lineage>
        <taxon>Bacteria</taxon>
        <taxon>Bacillati</taxon>
        <taxon>Bacillota</taxon>
        <taxon>Clostridia</taxon>
        <taxon>Eubacteriales</taxon>
        <taxon>Clostridiaceae</taxon>
        <taxon>Clostridium</taxon>
    </lineage>
</organism>
<dbReference type="PANTHER" id="PTHR37292">
    <property type="entry name" value="VNG6097C"/>
    <property type="match status" value="1"/>
</dbReference>
<gene>
    <name evidence="2" type="ORF">RZO55_06410</name>
</gene>
<dbReference type="EMBL" id="JAWONS010000107">
    <property type="protein sequence ID" value="MDW2797207.1"/>
    <property type="molecule type" value="Genomic_DNA"/>
</dbReference>
<protein>
    <submittedName>
        <fullName evidence="2">DUF262 domain-containing protein</fullName>
    </submittedName>
</protein>
<accession>A0ABU4GHW9</accession>
<sequence>MRANISSRLGTETPLIKDLISDIKKGEIKIPQFQRKFVWKEDQAIKLIDSIANNYPTGSLLFWRTSTKLATERNVGDFKLPETDDLSPTNYVLDGQQRLTVIYSSFGAPDEDDGFTIGYDIIQEEFIKLPDKQELHIFPLRWIFETTKLLNFRTALNSHAKAVELQEKLDSLIGIITNYRLPVVTLKDLSVEEVCPIFERINSSGTRLSTYDLMVAATWAEDFNLDEEVELIADSLRTKNFEDIEGDTVLKCLAAVKYKSIKKQYILSLRRLEREDMDLLVRKTKEALLRAVDLLTTEFGIYNWSFLPYEAIVVIICYVVYNKKDLTNDDILRMRKWFWISGFAERYRGAAESFISNDLQSIEEYIIKGKDVPGLFGGIPSIDEVKGMVFRSNNSRTRSFILLLASMQPKNITNGAIVDVQNALSIFNKKQYHHIYPQAYLKDKGISANAINSIVNICILAASENNYISDNDPNEYIPELIEKLGEQYELVFKSNLLPILSKEEYKKLAYEDFISLRVNLIHERISFLCNGKR</sequence>
<keyword evidence="3" id="KW-1185">Reference proteome</keyword>
<evidence type="ECO:0000313" key="3">
    <source>
        <dbReference type="Proteomes" id="UP001276854"/>
    </source>
</evidence>
<comment type="caution">
    <text evidence="2">The sequence shown here is derived from an EMBL/GenBank/DDBJ whole genome shotgun (WGS) entry which is preliminary data.</text>
</comment>
<dbReference type="InterPro" id="IPR004919">
    <property type="entry name" value="GmrSD_N"/>
</dbReference>
<name>A0ABU4GHW9_9CLOT</name>
<feature type="domain" description="GmrSD restriction endonucleases N-terminal" evidence="1">
    <location>
        <begin position="16"/>
        <end position="216"/>
    </location>
</feature>
<reference evidence="2 3" key="1">
    <citation type="submission" date="2023-10" db="EMBL/GenBank/DDBJ databases">
        <title>A novel Glycoside Hydrolase 43-Like Enzyme from Clostrdium boliviensis is an Endo-xylanase, and a Candidate for Xylooligosaccharides Production from Different Xylan Substrates.</title>
        <authorList>
            <person name="Alvarez M.T."/>
            <person name="Rocabado-Villegas L.R."/>
            <person name="Salas-Veizaga D.M."/>
            <person name="Linares-Pasten J.A."/>
            <person name="Gudmundsdottir E.E."/>
            <person name="Hreggvidsson G.O."/>
            <person name="Adlercreutz P."/>
            <person name="Nordberg Karlsson E."/>
        </authorList>
    </citation>
    <scope>NUCLEOTIDE SEQUENCE [LARGE SCALE GENOMIC DNA]</scope>
    <source>
        <strain evidence="2 3">E-1</strain>
    </source>
</reference>
<dbReference type="Pfam" id="PF03235">
    <property type="entry name" value="GmrSD_N"/>
    <property type="match status" value="1"/>
</dbReference>
<evidence type="ECO:0000313" key="2">
    <source>
        <dbReference type="EMBL" id="MDW2797207.1"/>
    </source>
</evidence>
<proteinExistence type="predicted"/>
<evidence type="ECO:0000259" key="1">
    <source>
        <dbReference type="Pfam" id="PF03235"/>
    </source>
</evidence>
<dbReference type="Proteomes" id="UP001276854">
    <property type="component" value="Unassembled WGS sequence"/>
</dbReference>
<dbReference type="RefSeq" id="WP_318063465.1">
    <property type="nucleotide sequence ID" value="NZ_JAWONS010000107.1"/>
</dbReference>
<dbReference type="PANTHER" id="PTHR37292:SF2">
    <property type="entry name" value="DUF262 DOMAIN-CONTAINING PROTEIN"/>
    <property type="match status" value="1"/>
</dbReference>